<comment type="caution">
    <text evidence="3">The sequence shown here is derived from an EMBL/GenBank/DDBJ whole genome shotgun (WGS) entry which is preliminary data.</text>
</comment>
<evidence type="ECO:0000256" key="1">
    <source>
        <dbReference type="SAM" id="MobiDB-lite"/>
    </source>
</evidence>
<organism evidence="3 4">
    <name type="scientific">Nesterenkonia aerolata</name>
    <dbReference type="NCBI Taxonomy" id="3074079"/>
    <lineage>
        <taxon>Bacteria</taxon>
        <taxon>Bacillati</taxon>
        <taxon>Actinomycetota</taxon>
        <taxon>Actinomycetes</taxon>
        <taxon>Micrococcales</taxon>
        <taxon>Micrococcaceae</taxon>
        <taxon>Nesterenkonia</taxon>
    </lineage>
</organism>
<evidence type="ECO:0000256" key="2">
    <source>
        <dbReference type="SAM" id="Phobius"/>
    </source>
</evidence>
<gene>
    <name evidence="3" type="ORF">RIL96_08765</name>
</gene>
<feature type="transmembrane region" description="Helical" evidence="2">
    <location>
        <begin position="151"/>
        <end position="169"/>
    </location>
</feature>
<reference evidence="3 4" key="1">
    <citation type="submission" date="2023-09" db="EMBL/GenBank/DDBJ databases">
        <title>Description of three actinobacteria isolated from air of manufacturing shop in a pharmaceutical factory.</title>
        <authorList>
            <person name="Zhang D.-F."/>
        </authorList>
    </citation>
    <scope>NUCLEOTIDE SEQUENCE [LARGE SCALE GENOMIC DNA]</scope>
    <source>
        <strain evidence="3 4">LY-0111</strain>
    </source>
</reference>
<keyword evidence="2" id="KW-1133">Transmembrane helix</keyword>
<evidence type="ECO:0000313" key="3">
    <source>
        <dbReference type="EMBL" id="MDR8019652.1"/>
    </source>
</evidence>
<feature type="compositionally biased region" description="Low complexity" evidence="1">
    <location>
        <begin position="65"/>
        <end position="75"/>
    </location>
</feature>
<feature type="transmembrane region" description="Helical" evidence="2">
    <location>
        <begin position="81"/>
        <end position="101"/>
    </location>
</feature>
<dbReference type="Proteomes" id="UP001251870">
    <property type="component" value="Unassembled WGS sequence"/>
</dbReference>
<feature type="transmembrane region" description="Helical" evidence="2">
    <location>
        <begin position="176"/>
        <end position="196"/>
    </location>
</feature>
<dbReference type="EMBL" id="JAVKGR010000009">
    <property type="protein sequence ID" value="MDR8019652.1"/>
    <property type="molecule type" value="Genomic_DNA"/>
</dbReference>
<dbReference type="RefSeq" id="WP_310548642.1">
    <property type="nucleotide sequence ID" value="NZ_JAVKGR010000009.1"/>
</dbReference>
<evidence type="ECO:0000313" key="4">
    <source>
        <dbReference type="Proteomes" id="UP001251870"/>
    </source>
</evidence>
<accession>A0ABU2DT16</accession>
<sequence length="250" mass="26875">MSRRRKTNRGNPAAPPASSDAARGSAGGSGAQDSDVGGLRAYRRAKREGRDPSVEPTRSGDRRPSTPSARRSAPGRSNPRLLVYALVIVTLLLFAYLHLFAMPQMTYFAGGFSMPGARLWGFDVEDIERLRSVMDDDARGQLNFLHRTAGILFPVAAFLSAWASVGLLMRGRFLRWGVLAAAGLFAVVDIVKTFMIDSILGSEELSESAVGTASSLTVVSWVLLVVVGALVVGSVVVDAIRRSLQENRTP</sequence>
<keyword evidence="4" id="KW-1185">Reference proteome</keyword>
<feature type="compositionally biased region" description="Basic and acidic residues" evidence="1">
    <location>
        <begin position="48"/>
        <end position="64"/>
    </location>
</feature>
<protein>
    <submittedName>
        <fullName evidence="3">Uncharacterized protein</fullName>
    </submittedName>
</protein>
<name>A0ABU2DT16_9MICC</name>
<feature type="compositionally biased region" description="Low complexity" evidence="1">
    <location>
        <begin position="10"/>
        <end position="24"/>
    </location>
</feature>
<proteinExistence type="predicted"/>
<feature type="region of interest" description="Disordered" evidence="1">
    <location>
        <begin position="1"/>
        <end position="75"/>
    </location>
</feature>
<feature type="transmembrane region" description="Helical" evidence="2">
    <location>
        <begin position="216"/>
        <end position="240"/>
    </location>
</feature>
<keyword evidence="2" id="KW-0472">Membrane</keyword>
<keyword evidence="2" id="KW-0812">Transmembrane</keyword>